<dbReference type="AlphaFoldDB" id="A0AAE0IZJ3"/>
<comment type="caution">
    <text evidence="1">The sequence shown here is derived from an EMBL/GenBank/DDBJ whole genome shotgun (WGS) entry which is preliminary data.</text>
</comment>
<evidence type="ECO:0000313" key="1">
    <source>
        <dbReference type="EMBL" id="KAK3334193.1"/>
    </source>
</evidence>
<keyword evidence="2" id="KW-1185">Reference proteome</keyword>
<gene>
    <name evidence="1" type="ORF">B0T19DRAFT_399781</name>
</gene>
<evidence type="ECO:0000313" key="2">
    <source>
        <dbReference type="Proteomes" id="UP001286456"/>
    </source>
</evidence>
<reference evidence="1" key="2">
    <citation type="submission" date="2023-06" db="EMBL/GenBank/DDBJ databases">
        <authorList>
            <consortium name="Lawrence Berkeley National Laboratory"/>
            <person name="Haridas S."/>
            <person name="Hensen N."/>
            <person name="Bonometti L."/>
            <person name="Westerberg I."/>
            <person name="Brannstrom I.O."/>
            <person name="Guillou S."/>
            <person name="Cros-Aarteil S."/>
            <person name="Calhoun S."/>
            <person name="Kuo A."/>
            <person name="Mondo S."/>
            <person name="Pangilinan J."/>
            <person name="Riley R."/>
            <person name="Labutti K."/>
            <person name="Andreopoulos B."/>
            <person name="Lipzen A."/>
            <person name="Chen C."/>
            <person name="Yanf M."/>
            <person name="Daum C."/>
            <person name="Ng V."/>
            <person name="Clum A."/>
            <person name="Steindorff A."/>
            <person name="Ohm R."/>
            <person name="Martin F."/>
            <person name="Silar P."/>
            <person name="Natvig D."/>
            <person name="Lalanne C."/>
            <person name="Gautier V."/>
            <person name="Ament-Velasquez S.L."/>
            <person name="Kruys A."/>
            <person name="Hutchinson M.I."/>
            <person name="Powell A.J."/>
            <person name="Barry K."/>
            <person name="Miller A.N."/>
            <person name="Grigoriev I.V."/>
            <person name="Debuchy R."/>
            <person name="Gladieux P."/>
            <person name="Thoren M.H."/>
            <person name="Johannesson H."/>
        </authorList>
    </citation>
    <scope>NUCLEOTIDE SEQUENCE</scope>
    <source>
        <strain evidence="1">SMH4131-1</strain>
    </source>
</reference>
<dbReference type="Proteomes" id="UP001286456">
    <property type="component" value="Unassembled WGS sequence"/>
</dbReference>
<dbReference type="EMBL" id="JAUEPO010000002">
    <property type="protein sequence ID" value="KAK3334193.1"/>
    <property type="molecule type" value="Genomic_DNA"/>
</dbReference>
<name>A0AAE0IZJ3_9PEZI</name>
<protein>
    <submittedName>
        <fullName evidence="1">Uncharacterized protein</fullName>
    </submittedName>
</protein>
<reference evidence="1" key="1">
    <citation type="journal article" date="2023" name="Mol. Phylogenet. Evol.">
        <title>Genome-scale phylogeny and comparative genomics of the fungal order Sordariales.</title>
        <authorList>
            <person name="Hensen N."/>
            <person name="Bonometti L."/>
            <person name="Westerberg I."/>
            <person name="Brannstrom I.O."/>
            <person name="Guillou S."/>
            <person name="Cros-Aarteil S."/>
            <person name="Calhoun S."/>
            <person name="Haridas S."/>
            <person name="Kuo A."/>
            <person name="Mondo S."/>
            <person name="Pangilinan J."/>
            <person name="Riley R."/>
            <person name="LaButti K."/>
            <person name="Andreopoulos B."/>
            <person name="Lipzen A."/>
            <person name="Chen C."/>
            <person name="Yan M."/>
            <person name="Daum C."/>
            <person name="Ng V."/>
            <person name="Clum A."/>
            <person name="Steindorff A."/>
            <person name="Ohm R.A."/>
            <person name="Martin F."/>
            <person name="Silar P."/>
            <person name="Natvig D.O."/>
            <person name="Lalanne C."/>
            <person name="Gautier V."/>
            <person name="Ament-Velasquez S.L."/>
            <person name="Kruys A."/>
            <person name="Hutchinson M.I."/>
            <person name="Powell A.J."/>
            <person name="Barry K."/>
            <person name="Miller A.N."/>
            <person name="Grigoriev I.V."/>
            <person name="Debuchy R."/>
            <person name="Gladieux P."/>
            <person name="Hiltunen Thoren M."/>
            <person name="Johannesson H."/>
        </authorList>
    </citation>
    <scope>NUCLEOTIDE SEQUENCE</scope>
    <source>
        <strain evidence="1">SMH4131-1</strain>
    </source>
</reference>
<accession>A0AAE0IZJ3</accession>
<organism evidence="1 2">
    <name type="scientific">Cercophora scortea</name>
    <dbReference type="NCBI Taxonomy" id="314031"/>
    <lineage>
        <taxon>Eukaryota</taxon>
        <taxon>Fungi</taxon>
        <taxon>Dikarya</taxon>
        <taxon>Ascomycota</taxon>
        <taxon>Pezizomycotina</taxon>
        <taxon>Sordariomycetes</taxon>
        <taxon>Sordariomycetidae</taxon>
        <taxon>Sordariales</taxon>
        <taxon>Lasiosphaeriaceae</taxon>
        <taxon>Cercophora</taxon>
    </lineage>
</organism>
<sequence>MLKTNRVPKIPKIITTVNEVEFHLYIDFPHHEQFDFSSKHDNLLMAHQPLGGQPAPVVRGHPSEPFPTEAHRMLVDNVTATGCNDLPVGKGIPVQKYHLE</sequence>
<proteinExistence type="predicted"/>